<gene>
    <name evidence="1" type="ORF">O181_078102</name>
</gene>
<dbReference type="Proteomes" id="UP000765509">
    <property type="component" value="Unassembled WGS sequence"/>
</dbReference>
<accession>A0A9Q3FH71</accession>
<name>A0A9Q3FH71_9BASI</name>
<protein>
    <submittedName>
        <fullName evidence="1">Uncharacterized protein</fullName>
    </submittedName>
</protein>
<reference evidence="1" key="1">
    <citation type="submission" date="2021-03" db="EMBL/GenBank/DDBJ databases">
        <title>Draft genome sequence of rust myrtle Austropuccinia psidii MF-1, a brazilian biotype.</title>
        <authorList>
            <person name="Quecine M.C."/>
            <person name="Pachon D.M.R."/>
            <person name="Bonatelli M.L."/>
            <person name="Correr F.H."/>
            <person name="Franceschini L.M."/>
            <person name="Leite T.F."/>
            <person name="Margarido G.R.A."/>
            <person name="Almeida C.A."/>
            <person name="Ferrarezi J.A."/>
            <person name="Labate C.A."/>
        </authorList>
    </citation>
    <scope>NUCLEOTIDE SEQUENCE</scope>
    <source>
        <strain evidence="1">MF-1</strain>
    </source>
</reference>
<proteinExistence type="predicted"/>
<evidence type="ECO:0000313" key="2">
    <source>
        <dbReference type="Proteomes" id="UP000765509"/>
    </source>
</evidence>
<keyword evidence="2" id="KW-1185">Reference proteome</keyword>
<dbReference type="AlphaFoldDB" id="A0A9Q3FH71"/>
<organism evidence="1 2">
    <name type="scientific">Austropuccinia psidii MF-1</name>
    <dbReference type="NCBI Taxonomy" id="1389203"/>
    <lineage>
        <taxon>Eukaryota</taxon>
        <taxon>Fungi</taxon>
        <taxon>Dikarya</taxon>
        <taxon>Basidiomycota</taxon>
        <taxon>Pucciniomycotina</taxon>
        <taxon>Pucciniomycetes</taxon>
        <taxon>Pucciniales</taxon>
        <taxon>Sphaerophragmiaceae</taxon>
        <taxon>Austropuccinia</taxon>
    </lineage>
</organism>
<sequence>MGTVNVTSSFDPKIHFSTQASPNSNTKHCANANLRGTVELKDSDENKLLFNELHIYLLVLSHTGSTSFLPPESILEISMSDEVPFTKLVLQSSEHTIKPQTPRTECS</sequence>
<dbReference type="EMBL" id="AVOT02042959">
    <property type="protein sequence ID" value="MBW0538387.1"/>
    <property type="molecule type" value="Genomic_DNA"/>
</dbReference>
<comment type="caution">
    <text evidence="1">The sequence shown here is derived from an EMBL/GenBank/DDBJ whole genome shotgun (WGS) entry which is preliminary data.</text>
</comment>
<evidence type="ECO:0000313" key="1">
    <source>
        <dbReference type="EMBL" id="MBW0538387.1"/>
    </source>
</evidence>